<dbReference type="InterPro" id="IPR013096">
    <property type="entry name" value="Cupin_2"/>
</dbReference>
<evidence type="ECO:0000256" key="1">
    <source>
        <dbReference type="SAM" id="MobiDB-lite"/>
    </source>
</evidence>
<dbReference type="PANTHER" id="PTHR36156">
    <property type="entry name" value="SLR2101 PROTEIN"/>
    <property type="match status" value="1"/>
</dbReference>
<proteinExistence type="predicted"/>
<dbReference type="SUPFAM" id="SSF51182">
    <property type="entry name" value="RmlC-like cupins"/>
    <property type="match status" value="1"/>
</dbReference>
<name>A0A6G9YQZ8_9NOCA</name>
<protein>
    <submittedName>
        <fullName evidence="3">Cupin domain-containing protein</fullName>
    </submittedName>
</protein>
<sequence length="309" mass="32739">MPATASPEPLARRSSSAASKATNSSASPCTRAGSPRNHASASRPHHQLGSNAATDAATTMPSTTARRNLRRTGPVELPMIRTYRSRRYGEFRGGATRFNRDRAVRISLASPSTHDKAGTMSSYESIRRVVTGHDSTGKAVVVADERVPSVAPPEFGGRWAVWAADALVSLPNNGAAPKVSEAQVPPPGGIKVLKLAFPPKYNPDALLETTDLLEPETLTRAGFLADPNPPGSYGSLPGVAGMHATATVDCVLQLSGESVFILEDNEIRLKPGDWLVINGVVHSWRNDGDEPAVLMGIMIGAEHSGIPER</sequence>
<feature type="compositionally biased region" description="Low complexity" evidence="1">
    <location>
        <begin position="1"/>
        <end position="28"/>
    </location>
</feature>
<keyword evidence="4" id="KW-1185">Reference proteome</keyword>
<dbReference type="EMBL" id="CP046172">
    <property type="protein sequence ID" value="QIS15618.1"/>
    <property type="molecule type" value="Genomic_DNA"/>
</dbReference>
<evidence type="ECO:0000313" key="4">
    <source>
        <dbReference type="Proteomes" id="UP000503540"/>
    </source>
</evidence>
<feature type="compositionally biased region" description="Polar residues" evidence="1">
    <location>
        <begin position="48"/>
        <end position="66"/>
    </location>
</feature>
<feature type="region of interest" description="Disordered" evidence="1">
    <location>
        <begin position="1"/>
        <end position="74"/>
    </location>
</feature>
<organism evidence="3 4">
    <name type="scientific">Nocardia arthritidis</name>
    <dbReference type="NCBI Taxonomy" id="228602"/>
    <lineage>
        <taxon>Bacteria</taxon>
        <taxon>Bacillati</taxon>
        <taxon>Actinomycetota</taxon>
        <taxon>Actinomycetes</taxon>
        <taxon>Mycobacteriales</taxon>
        <taxon>Nocardiaceae</taxon>
        <taxon>Nocardia</taxon>
    </lineage>
</organism>
<dbReference type="Gene3D" id="2.60.120.10">
    <property type="entry name" value="Jelly Rolls"/>
    <property type="match status" value="1"/>
</dbReference>
<accession>A0A6G9YQZ8</accession>
<evidence type="ECO:0000259" key="2">
    <source>
        <dbReference type="Pfam" id="PF07883"/>
    </source>
</evidence>
<dbReference type="PANTHER" id="PTHR36156:SF2">
    <property type="entry name" value="CUPIN TYPE-2 DOMAIN-CONTAINING PROTEIN"/>
    <property type="match status" value="1"/>
</dbReference>
<dbReference type="KEGG" id="nah:F5544_38985"/>
<dbReference type="AlphaFoldDB" id="A0A6G9YQZ8"/>
<dbReference type="InterPro" id="IPR014710">
    <property type="entry name" value="RmlC-like_jellyroll"/>
</dbReference>
<reference evidence="3 4" key="1">
    <citation type="journal article" date="2019" name="ACS Chem. Biol.">
        <title>Identification and Mobilization of a Cryptic Antibiotic Biosynthesis Gene Locus from a Human-Pathogenic Nocardia Isolate.</title>
        <authorList>
            <person name="Herisse M."/>
            <person name="Ishida K."/>
            <person name="Porter J.L."/>
            <person name="Howden B."/>
            <person name="Hertweck C."/>
            <person name="Stinear T.P."/>
            <person name="Pidot S.J."/>
        </authorList>
    </citation>
    <scope>NUCLEOTIDE SEQUENCE [LARGE SCALE GENOMIC DNA]</scope>
    <source>
        <strain evidence="3 4">AUSMDU00012717</strain>
    </source>
</reference>
<dbReference type="InterPro" id="IPR047142">
    <property type="entry name" value="OryJ/VirC-like"/>
</dbReference>
<feature type="domain" description="Cupin type-2" evidence="2">
    <location>
        <begin position="247"/>
        <end position="295"/>
    </location>
</feature>
<dbReference type="InterPro" id="IPR011051">
    <property type="entry name" value="RmlC_Cupin_sf"/>
</dbReference>
<gene>
    <name evidence="3" type="ORF">F5544_38985</name>
</gene>
<evidence type="ECO:0000313" key="3">
    <source>
        <dbReference type="EMBL" id="QIS15618.1"/>
    </source>
</evidence>
<dbReference type="Pfam" id="PF07883">
    <property type="entry name" value="Cupin_2"/>
    <property type="match status" value="1"/>
</dbReference>
<dbReference type="Proteomes" id="UP000503540">
    <property type="component" value="Chromosome"/>
</dbReference>
<dbReference type="Gene3D" id="2.20.70.150">
    <property type="match status" value="1"/>
</dbReference>